<dbReference type="SUPFAM" id="SSF48600">
    <property type="entry name" value="Chorismate mutase II"/>
    <property type="match status" value="1"/>
</dbReference>
<dbReference type="AlphaFoldDB" id="A0A1F6A2V0"/>
<dbReference type="Proteomes" id="UP000176253">
    <property type="component" value="Unassembled WGS sequence"/>
</dbReference>
<evidence type="ECO:0000259" key="2">
    <source>
        <dbReference type="PROSITE" id="PS51168"/>
    </source>
</evidence>
<reference evidence="3 4" key="1">
    <citation type="journal article" date="2016" name="Nat. Commun.">
        <title>Thousands of microbial genomes shed light on interconnected biogeochemical processes in an aquifer system.</title>
        <authorList>
            <person name="Anantharaman K."/>
            <person name="Brown C.T."/>
            <person name="Hug L.A."/>
            <person name="Sharon I."/>
            <person name="Castelle C.J."/>
            <person name="Probst A.J."/>
            <person name="Thomas B.C."/>
            <person name="Singh A."/>
            <person name="Wilkins M.J."/>
            <person name="Karaoz U."/>
            <person name="Brodie E.L."/>
            <person name="Williams K.H."/>
            <person name="Hubbard S.S."/>
            <person name="Banfield J.F."/>
        </authorList>
    </citation>
    <scope>NUCLEOTIDE SEQUENCE [LARGE SCALE GENOMIC DNA]</scope>
</reference>
<dbReference type="GO" id="GO:0004106">
    <property type="term" value="F:chorismate mutase activity"/>
    <property type="evidence" value="ECO:0007669"/>
    <property type="project" value="InterPro"/>
</dbReference>
<evidence type="ECO:0000313" key="3">
    <source>
        <dbReference type="EMBL" id="OGG18990.1"/>
    </source>
</evidence>
<dbReference type="InterPro" id="IPR051331">
    <property type="entry name" value="Chorismate_mutase-related"/>
</dbReference>
<dbReference type="PROSITE" id="PS51168">
    <property type="entry name" value="CHORISMATE_MUT_2"/>
    <property type="match status" value="1"/>
</dbReference>
<feature type="domain" description="Chorismate mutase" evidence="2">
    <location>
        <begin position="1"/>
        <end position="85"/>
    </location>
</feature>
<dbReference type="InterPro" id="IPR002701">
    <property type="entry name" value="CM_II_prokaryot"/>
</dbReference>
<keyword evidence="1" id="KW-0413">Isomerase</keyword>
<evidence type="ECO:0000313" key="4">
    <source>
        <dbReference type="Proteomes" id="UP000176253"/>
    </source>
</evidence>
<dbReference type="InterPro" id="IPR036263">
    <property type="entry name" value="Chorismate_II_sf"/>
</dbReference>
<proteinExistence type="predicted"/>
<dbReference type="SMART" id="SM00830">
    <property type="entry name" value="CM_2"/>
    <property type="match status" value="1"/>
</dbReference>
<evidence type="ECO:0000256" key="1">
    <source>
        <dbReference type="ARBA" id="ARBA00023235"/>
    </source>
</evidence>
<dbReference type="GO" id="GO:0046417">
    <property type="term" value="P:chorismate metabolic process"/>
    <property type="evidence" value="ECO:0007669"/>
    <property type="project" value="InterPro"/>
</dbReference>
<dbReference type="STRING" id="1798383.A3D78_07755"/>
<dbReference type="PANTHER" id="PTHR38041:SF1">
    <property type="entry name" value="CHORISMATE MUTASE"/>
    <property type="match status" value="1"/>
</dbReference>
<dbReference type="InterPro" id="IPR036979">
    <property type="entry name" value="CM_dom_sf"/>
</dbReference>
<dbReference type="Pfam" id="PF01817">
    <property type="entry name" value="CM_2"/>
    <property type="match status" value="1"/>
</dbReference>
<dbReference type="PANTHER" id="PTHR38041">
    <property type="entry name" value="CHORISMATE MUTASE"/>
    <property type="match status" value="1"/>
</dbReference>
<gene>
    <name evidence="3" type="ORF">A3D78_07755</name>
</gene>
<accession>A0A1F6A2V0</accession>
<sequence length="85" mass="10008">MLNKLRNKLDHLDRQILYLVEKRLTVATRIGLVKKKTGLLILDRNRDKIVVKKWLDEAAKLKLNKKFIETLCTLIIKESKRIQGL</sequence>
<name>A0A1F6A2V0_9BACT</name>
<organism evidence="3 4">
    <name type="scientific">Candidatus Gottesmanbacteria bacterium RIFCSPHIGHO2_02_FULL_39_14</name>
    <dbReference type="NCBI Taxonomy" id="1798383"/>
    <lineage>
        <taxon>Bacteria</taxon>
        <taxon>Candidatus Gottesmaniibacteriota</taxon>
    </lineage>
</organism>
<comment type="caution">
    <text evidence="3">The sequence shown here is derived from an EMBL/GenBank/DDBJ whole genome shotgun (WGS) entry which is preliminary data.</text>
</comment>
<dbReference type="EMBL" id="MFJM01000010">
    <property type="protein sequence ID" value="OGG18990.1"/>
    <property type="molecule type" value="Genomic_DNA"/>
</dbReference>
<protein>
    <recommendedName>
        <fullName evidence="2">Chorismate mutase domain-containing protein</fullName>
    </recommendedName>
</protein>
<dbReference type="Gene3D" id="1.20.59.10">
    <property type="entry name" value="Chorismate mutase"/>
    <property type="match status" value="1"/>
</dbReference>
<dbReference type="GO" id="GO:0009697">
    <property type="term" value="P:salicylic acid biosynthetic process"/>
    <property type="evidence" value="ECO:0007669"/>
    <property type="project" value="TreeGrafter"/>
</dbReference>